<name>A0A5J4PAK5_9ZZZZ</name>
<protein>
    <submittedName>
        <fullName evidence="1">Uncharacterized protein</fullName>
    </submittedName>
</protein>
<organism evidence="1">
    <name type="scientific">termite gut metagenome</name>
    <dbReference type="NCBI Taxonomy" id="433724"/>
    <lineage>
        <taxon>unclassified sequences</taxon>
        <taxon>metagenomes</taxon>
        <taxon>organismal metagenomes</taxon>
    </lineage>
</organism>
<proteinExistence type="predicted"/>
<dbReference type="AlphaFoldDB" id="A0A5J4PAK5"/>
<gene>
    <name evidence="1" type="ORF">EZS27_042704</name>
</gene>
<sequence>MLIYHLPADAHSHKIVGYSLYHTLESEGTIMALQMAIEATPENKRIGLIHPMTGVRGNSILLSFTNQQRVGSQNGKQRLPAYSVSLLIHK</sequence>
<reference evidence="1" key="1">
    <citation type="submission" date="2019-03" db="EMBL/GenBank/DDBJ databases">
        <title>Single cell metagenomics reveals metabolic interactions within the superorganism composed of flagellate Streblomastix strix and complex community of Bacteroidetes bacteria on its surface.</title>
        <authorList>
            <person name="Treitli S.C."/>
            <person name="Kolisko M."/>
            <person name="Husnik F."/>
            <person name="Keeling P."/>
            <person name="Hampl V."/>
        </authorList>
    </citation>
    <scope>NUCLEOTIDE SEQUENCE</scope>
    <source>
        <strain evidence="1">STM</strain>
    </source>
</reference>
<dbReference type="EMBL" id="SNRY01010533">
    <property type="protein sequence ID" value="KAA6305644.1"/>
    <property type="molecule type" value="Genomic_DNA"/>
</dbReference>
<comment type="caution">
    <text evidence="1">The sequence shown here is derived from an EMBL/GenBank/DDBJ whole genome shotgun (WGS) entry which is preliminary data.</text>
</comment>
<feature type="non-terminal residue" evidence="1">
    <location>
        <position position="90"/>
    </location>
</feature>
<accession>A0A5J4PAK5</accession>
<evidence type="ECO:0000313" key="1">
    <source>
        <dbReference type="EMBL" id="KAA6305644.1"/>
    </source>
</evidence>